<sequence length="84" mass="9331">MDRSDLIYCDDSKHIVGNTELIFSPPFLHGPENVRLGYVIMTTIDDGEKRLLHASDVQGSVTKSAKEYIINQSPDILIMDGPPT</sequence>
<accession>X1IR07</accession>
<comment type="caution">
    <text evidence="1">The sequence shown here is derived from an EMBL/GenBank/DDBJ whole genome shotgun (WGS) entry which is preliminary data.</text>
</comment>
<dbReference type="EMBL" id="BARU01038389">
    <property type="protein sequence ID" value="GAH84147.1"/>
    <property type="molecule type" value="Genomic_DNA"/>
</dbReference>
<dbReference type="AlphaFoldDB" id="X1IR07"/>
<evidence type="ECO:0008006" key="2">
    <source>
        <dbReference type="Google" id="ProtNLM"/>
    </source>
</evidence>
<protein>
    <recommendedName>
        <fullName evidence="2">Metallo-beta-lactamase domain-containing protein</fullName>
    </recommendedName>
</protein>
<gene>
    <name evidence="1" type="ORF">S03H2_59684</name>
</gene>
<evidence type="ECO:0000313" key="1">
    <source>
        <dbReference type="EMBL" id="GAH84147.1"/>
    </source>
</evidence>
<proteinExistence type="predicted"/>
<feature type="non-terminal residue" evidence="1">
    <location>
        <position position="84"/>
    </location>
</feature>
<name>X1IR07_9ZZZZ</name>
<reference evidence="1" key="1">
    <citation type="journal article" date="2014" name="Front. Microbiol.">
        <title>High frequency of phylogenetically diverse reductive dehalogenase-homologous genes in deep subseafloor sedimentary metagenomes.</title>
        <authorList>
            <person name="Kawai M."/>
            <person name="Futagami T."/>
            <person name="Toyoda A."/>
            <person name="Takaki Y."/>
            <person name="Nishi S."/>
            <person name="Hori S."/>
            <person name="Arai W."/>
            <person name="Tsubouchi T."/>
            <person name="Morono Y."/>
            <person name="Uchiyama I."/>
            <person name="Ito T."/>
            <person name="Fujiyama A."/>
            <person name="Inagaki F."/>
            <person name="Takami H."/>
        </authorList>
    </citation>
    <scope>NUCLEOTIDE SEQUENCE</scope>
    <source>
        <strain evidence="1">Expedition CK06-06</strain>
    </source>
</reference>
<organism evidence="1">
    <name type="scientific">marine sediment metagenome</name>
    <dbReference type="NCBI Taxonomy" id="412755"/>
    <lineage>
        <taxon>unclassified sequences</taxon>
        <taxon>metagenomes</taxon>
        <taxon>ecological metagenomes</taxon>
    </lineage>
</organism>